<sequence>MGLSDTDTLEKKGKSPVGKLELLLESFLRKDDVFYEELKKIVEKCFGIQNHDTEQHTTHDCMEFRNIRHMSRILTEDSVVFEKTCPQMEKVVRMSLEVLQGTQSSSNQANIRSQKNFRHNHVNHLTLTLKSHHDAIMRALDGLGDMPTLTLSAMYRKLKCVHGYVPRLRPPKSGWNRDRLIEQVRMMSLEMVGQLGDFEVLPEPLAKAMAIASLNSKLVSSYEDLSMTRFVHVTPEAIHILGQRTKRKSIEKLLGLLDPKSGIGTVGAKAIKNILIDINKKPSHRLSSKDLIDEQVEEVLNSSATIKQILLDNILGDKLDEEFADAHMEELVESDDGDFFDDDDDDDDYKEEEQLRTGRMYGVQTRLNNFNEEVQSTGDTHDINSSSSQGDSYNSLLGAARCFGDDEYMSMAISVSETSSGKEVEQNKLVDLDNCAASSRSGSSCLERNQMSESHNNVAIQEVSDQASLTLYWLVGHMMG</sequence>
<proteinExistence type="predicted"/>
<keyword evidence="2" id="KW-1185">Reference proteome</keyword>
<evidence type="ECO:0000313" key="2">
    <source>
        <dbReference type="Proteomes" id="UP001153076"/>
    </source>
</evidence>
<dbReference type="Proteomes" id="UP001153076">
    <property type="component" value="Unassembled WGS sequence"/>
</dbReference>
<dbReference type="OrthoDB" id="767974at2759"/>
<name>A0A9Q1GP25_9CARY</name>
<comment type="caution">
    <text evidence="1">The sequence shown here is derived from an EMBL/GenBank/DDBJ whole genome shotgun (WGS) entry which is preliminary data.</text>
</comment>
<dbReference type="AlphaFoldDB" id="A0A9Q1GP25"/>
<dbReference type="PANTHER" id="PTHR36071:SF1">
    <property type="entry name" value="DNA DOUBLE-STRAND BREAK REPAIR PROTEIN"/>
    <property type="match status" value="1"/>
</dbReference>
<evidence type="ECO:0000313" key="1">
    <source>
        <dbReference type="EMBL" id="KAJ8422832.1"/>
    </source>
</evidence>
<gene>
    <name evidence="1" type="ORF">Cgig2_022183</name>
</gene>
<accession>A0A9Q1GP25</accession>
<reference evidence="1" key="1">
    <citation type="submission" date="2022-04" db="EMBL/GenBank/DDBJ databases">
        <title>Carnegiea gigantea Genome sequencing and assembly v2.</title>
        <authorList>
            <person name="Copetti D."/>
            <person name="Sanderson M.J."/>
            <person name="Burquez A."/>
            <person name="Wojciechowski M.F."/>
        </authorList>
    </citation>
    <scope>NUCLEOTIDE SEQUENCE</scope>
    <source>
        <strain evidence="1">SGP5-SGP5p</strain>
        <tissue evidence="1">Aerial part</tissue>
    </source>
</reference>
<organism evidence="1 2">
    <name type="scientific">Carnegiea gigantea</name>
    <dbReference type="NCBI Taxonomy" id="171969"/>
    <lineage>
        <taxon>Eukaryota</taxon>
        <taxon>Viridiplantae</taxon>
        <taxon>Streptophyta</taxon>
        <taxon>Embryophyta</taxon>
        <taxon>Tracheophyta</taxon>
        <taxon>Spermatophyta</taxon>
        <taxon>Magnoliopsida</taxon>
        <taxon>eudicotyledons</taxon>
        <taxon>Gunneridae</taxon>
        <taxon>Pentapetalae</taxon>
        <taxon>Caryophyllales</taxon>
        <taxon>Cactineae</taxon>
        <taxon>Cactaceae</taxon>
        <taxon>Cactoideae</taxon>
        <taxon>Echinocereeae</taxon>
        <taxon>Carnegiea</taxon>
    </lineage>
</organism>
<protein>
    <submittedName>
        <fullName evidence="1">Uncharacterized protein</fullName>
    </submittedName>
</protein>
<dbReference type="EMBL" id="JAKOGI010002133">
    <property type="protein sequence ID" value="KAJ8422832.1"/>
    <property type="molecule type" value="Genomic_DNA"/>
</dbReference>
<dbReference type="PANTHER" id="PTHR36071">
    <property type="entry name" value="DNA DOUBLE-STRAND BREAK REPAIR PROTEIN"/>
    <property type="match status" value="1"/>
</dbReference>